<feature type="non-terminal residue" evidence="2">
    <location>
        <position position="1"/>
    </location>
</feature>
<proteinExistence type="predicted"/>
<evidence type="ECO:0000313" key="3">
    <source>
        <dbReference type="Proteomes" id="UP000664815"/>
    </source>
</evidence>
<feature type="transmembrane region" description="Helical" evidence="1">
    <location>
        <begin position="12"/>
        <end position="30"/>
    </location>
</feature>
<gene>
    <name evidence="2" type="ORF">J0H45_05105</name>
</gene>
<feature type="transmembrane region" description="Helical" evidence="1">
    <location>
        <begin position="50"/>
        <end position="68"/>
    </location>
</feature>
<evidence type="ECO:0000313" key="2">
    <source>
        <dbReference type="EMBL" id="MBN8798723.1"/>
    </source>
</evidence>
<comment type="caution">
    <text evidence="2">The sequence shown here is derived from an EMBL/GenBank/DDBJ whole genome shotgun (WGS) entry which is preliminary data.</text>
</comment>
<dbReference type="EMBL" id="JAFKMG010000452">
    <property type="protein sequence ID" value="MBN8798723.1"/>
    <property type="molecule type" value="Genomic_DNA"/>
</dbReference>
<reference evidence="2" key="1">
    <citation type="submission" date="2021-02" db="EMBL/GenBank/DDBJ databases">
        <title>Thiocyanate and organic carbon inputs drive convergent selection for specific autotrophic Afipia and Thiobacillus strains within complex microbiomes.</title>
        <authorList>
            <person name="Huddy R.J."/>
            <person name="Sachdeva R."/>
            <person name="Kadzinga F."/>
            <person name="Kantor R.S."/>
            <person name="Harrison S.T.L."/>
            <person name="Banfield J.F."/>
        </authorList>
    </citation>
    <scope>NUCLEOTIDE SEQUENCE</scope>
    <source>
        <strain evidence="2">SCN18_10_11_15_R1_P_69_7</strain>
    </source>
</reference>
<feature type="transmembrane region" description="Helical" evidence="1">
    <location>
        <begin position="74"/>
        <end position="93"/>
    </location>
</feature>
<name>A0A9D8KVR2_9GAMM</name>
<dbReference type="Proteomes" id="UP000664815">
    <property type="component" value="Unassembled WGS sequence"/>
</dbReference>
<accession>A0A9D8KVR2</accession>
<keyword evidence="1" id="KW-0472">Membrane</keyword>
<sequence length="103" mass="11024">ARHDGDRAMTLLLAILAAASGTAAALLAYLASPQQQWRAAGPWPSRRRGWPGAACALASLLAMLRVLAPMEAVFAWAVLLMFVWSLAPFLGAWRARTRARGPA</sequence>
<keyword evidence="1" id="KW-0812">Transmembrane</keyword>
<dbReference type="AlphaFoldDB" id="A0A9D8KVR2"/>
<keyword evidence="1" id="KW-1133">Transmembrane helix</keyword>
<evidence type="ECO:0000256" key="1">
    <source>
        <dbReference type="SAM" id="Phobius"/>
    </source>
</evidence>
<protein>
    <submittedName>
        <fullName evidence="2">Uncharacterized protein</fullName>
    </submittedName>
</protein>
<organism evidence="2 3">
    <name type="scientific">Stenotrophomonas nitritireducens</name>
    <dbReference type="NCBI Taxonomy" id="83617"/>
    <lineage>
        <taxon>Bacteria</taxon>
        <taxon>Pseudomonadati</taxon>
        <taxon>Pseudomonadota</taxon>
        <taxon>Gammaproteobacteria</taxon>
        <taxon>Lysobacterales</taxon>
        <taxon>Lysobacteraceae</taxon>
        <taxon>Stenotrophomonas</taxon>
    </lineage>
</organism>